<keyword evidence="3 9" id="KW-0812">Transmembrane</keyword>
<sequence>MNDLPSDNLTQYDTFENQTDFDEAATQFVNNLYLYYTPILTILGSIGNLLSVYVFFISKLRLQSTSQYLSALAVSDTVFLLQLLAPWLSAMQVTSIFFTGGFCQVFVYLSYVTCCLSAWLVMAFTIERFIAVLYPLHRNAWCTVRRARIVIVVLTAAAAMVNLPVLRFAIPSRNDCNIDKRYLVYAARFNLVDTMISFTVPLGMIVLMNVLIVVGVYRIEKIRQQMMRAQLAGPQRMRPTQVLGGPRSQQHVTRMLLVVSSVFVFFNLPAYTFRMIAYAYNLEGSAHLVGRWSALQQLALMFFHSNFGINFMLYCLTGQNFRRAVRQSIPCLRQKPRRQDAVRRATRPARTSSISSLSAASYVSTCTEAITNFPSTSTPSSRSQRTEAYIRKWKFDNSRTQRHSPNYSQNPQSIKQRDNIEMHNIKAIATDM</sequence>
<dbReference type="CDD" id="cd14978">
    <property type="entry name" value="7tmA_FMRFamide_R-like"/>
    <property type="match status" value="1"/>
</dbReference>
<proteinExistence type="inferred from homology"/>
<dbReference type="EMBL" id="CAJOBZ010000001">
    <property type="protein sequence ID" value="CAF4743442.1"/>
    <property type="molecule type" value="Genomic_DNA"/>
</dbReference>
<accession>A0A821L048</accession>
<keyword evidence="8 9" id="KW-0807">Transducer</keyword>
<evidence type="ECO:0000256" key="5">
    <source>
        <dbReference type="ARBA" id="ARBA00023040"/>
    </source>
</evidence>
<dbReference type="PROSITE" id="PS50262">
    <property type="entry name" value="G_PROTEIN_RECEP_F1_2"/>
    <property type="match status" value="1"/>
</dbReference>
<dbReference type="PRINTS" id="PR00237">
    <property type="entry name" value="GPCRRHODOPSN"/>
</dbReference>
<evidence type="ECO:0000256" key="2">
    <source>
        <dbReference type="ARBA" id="ARBA00010663"/>
    </source>
</evidence>
<feature type="transmembrane region" description="Helical" evidence="10">
    <location>
        <begin position="297"/>
        <end position="316"/>
    </location>
</feature>
<evidence type="ECO:0000256" key="7">
    <source>
        <dbReference type="ARBA" id="ARBA00023170"/>
    </source>
</evidence>
<dbReference type="GO" id="GO:0004930">
    <property type="term" value="F:G protein-coupled receptor activity"/>
    <property type="evidence" value="ECO:0007669"/>
    <property type="project" value="UniProtKB-KW"/>
</dbReference>
<keyword evidence="6 10" id="KW-0472">Membrane</keyword>
<feature type="transmembrane region" description="Helical" evidence="10">
    <location>
        <begin position="256"/>
        <end position="277"/>
    </location>
</feature>
<dbReference type="PANTHER" id="PTHR24243">
    <property type="entry name" value="G-PROTEIN COUPLED RECEPTOR"/>
    <property type="match status" value="1"/>
</dbReference>
<evidence type="ECO:0000259" key="11">
    <source>
        <dbReference type="PROSITE" id="PS50262"/>
    </source>
</evidence>
<evidence type="ECO:0000256" key="6">
    <source>
        <dbReference type="ARBA" id="ARBA00023136"/>
    </source>
</evidence>
<evidence type="ECO:0000256" key="8">
    <source>
        <dbReference type="ARBA" id="ARBA00023224"/>
    </source>
</evidence>
<evidence type="ECO:0000256" key="10">
    <source>
        <dbReference type="SAM" id="Phobius"/>
    </source>
</evidence>
<evidence type="ECO:0000256" key="4">
    <source>
        <dbReference type="ARBA" id="ARBA00022989"/>
    </source>
</evidence>
<keyword evidence="7 9" id="KW-0675">Receptor</keyword>
<name>A0A821L048_9NEOP</name>
<reference evidence="12" key="1">
    <citation type="submission" date="2021-02" db="EMBL/GenBank/DDBJ databases">
        <authorList>
            <person name="Steward A R."/>
        </authorList>
    </citation>
    <scope>NUCLEOTIDE SEQUENCE</scope>
</reference>
<feature type="transmembrane region" description="Helical" evidence="10">
    <location>
        <begin position="105"/>
        <end position="126"/>
    </location>
</feature>
<dbReference type="InterPro" id="IPR017452">
    <property type="entry name" value="GPCR_Rhodpsn_7TM"/>
</dbReference>
<organism evidence="12 13">
    <name type="scientific">Pieris macdunnoughi</name>
    <dbReference type="NCBI Taxonomy" id="345717"/>
    <lineage>
        <taxon>Eukaryota</taxon>
        <taxon>Metazoa</taxon>
        <taxon>Ecdysozoa</taxon>
        <taxon>Arthropoda</taxon>
        <taxon>Hexapoda</taxon>
        <taxon>Insecta</taxon>
        <taxon>Pterygota</taxon>
        <taxon>Neoptera</taxon>
        <taxon>Endopterygota</taxon>
        <taxon>Lepidoptera</taxon>
        <taxon>Glossata</taxon>
        <taxon>Ditrysia</taxon>
        <taxon>Papilionoidea</taxon>
        <taxon>Pieridae</taxon>
        <taxon>Pierinae</taxon>
        <taxon>Pieris</taxon>
    </lineage>
</organism>
<feature type="transmembrane region" description="Helical" evidence="10">
    <location>
        <begin position="33"/>
        <end position="56"/>
    </location>
</feature>
<comment type="similarity">
    <text evidence="2 9">Belongs to the G-protein coupled receptor 1 family.</text>
</comment>
<evidence type="ECO:0000256" key="1">
    <source>
        <dbReference type="ARBA" id="ARBA00004141"/>
    </source>
</evidence>
<gene>
    <name evidence="12" type="ORF">PMACD_LOCUS179</name>
</gene>
<feature type="transmembrane region" description="Helical" evidence="10">
    <location>
        <begin position="68"/>
        <end position="85"/>
    </location>
</feature>
<keyword evidence="13" id="KW-1185">Reference proteome</keyword>
<dbReference type="PROSITE" id="PS00237">
    <property type="entry name" value="G_PROTEIN_RECEP_F1_1"/>
    <property type="match status" value="1"/>
</dbReference>
<evidence type="ECO:0000313" key="13">
    <source>
        <dbReference type="Proteomes" id="UP000663880"/>
    </source>
</evidence>
<comment type="caution">
    <text evidence="12">The sequence shown here is derived from an EMBL/GenBank/DDBJ whole genome shotgun (WGS) entry which is preliminary data.</text>
</comment>
<dbReference type="SUPFAM" id="SSF81321">
    <property type="entry name" value="Family A G protein-coupled receptor-like"/>
    <property type="match status" value="1"/>
</dbReference>
<dbReference type="Pfam" id="PF00001">
    <property type="entry name" value="7tm_1"/>
    <property type="match status" value="1"/>
</dbReference>
<feature type="transmembrane region" description="Helical" evidence="10">
    <location>
        <begin position="198"/>
        <end position="219"/>
    </location>
</feature>
<comment type="subcellular location">
    <subcellularLocation>
        <location evidence="1">Membrane</location>
        <topology evidence="1">Multi-pass membrane protein</topology>
    </subcellularLocation>
</comment>
<dbReference type="GO" id="GO:0005886">
    <property type="term" value="C:plasma membrane"/>
    <property type="evidence" value="ECO:0007669"/>
    <property type="project" value="TreeGrafter"/>
</dbReference>
<feature type="transmembrane region" description="Helical" evidence="10">
    <location>
        <begin position="147"/>
        <end position="170"/>
    </location>
</feature>
<dbReference type="OrthoDB" id="9990906at2759"/>
<dbReference type="InterPro" id="IPR000276">
    <property type="entry name" value="GPCR_Rhodpsn"/>
</dbReference>
<dbReference type="PANTHER" id="PTHR24243:SF230">
    <property type="entry name" value="G-PROTEIN COUPLED RECEPTORS FAMILY 1 PROFILE DOMAIN-CONTAINING PROTEIN"/>
    <property type="match status" value="1"/>
</dbReference>
<feature type="domain" description="G-protein coupled receptors family 1 profile" evidence="11">
    <location>
        <begin position="47"/>
        <end position="314"/>
    </location>
</feature>
<evidence type="ECO:0000313" key="12">
    <source>
        <dbReference type="EMBL" id="CAF4743442.1"/>
    </source>
</evidence>
<keyword evidence="5 9" id="KW-0297">G-protein coupled receptor</keyword>
<evidence type="ECO:0000256" key="3">
    <source>
        <dbReference type="ARBA" id="ARBA00022692"/>
    </source>
</evidence>
<dbReference type="Proteomes" id="UP000663880">
    <property type="component" value="Unassembled WGS sequence"/>
</dbReference>
<evidence type="ECO:0000256" key="9">
    <source>
        <dbReference type="RuleBase" id="RU000688"/>
    </source>
</evidence>
<dbReference type="Gene3D" id="1.20.1070.10">
    <property type="entry name" value="Rhodopsin 7-helix transmembrane proteins"/>
    <property type="match status" value="1"/>
</dbReference>
<keyword evidence="4 10" id="KW-1133">Transmembrane helix</keyword>
<dbReference type="AlphaFoldDB" id="A0A821L048"/>
<protein>
    <recommendedName>
        <fullName evidence="11">G-protein coupled receptors family 1 profile domain-containing protein</fullName>
    </recommendedName>
</protein>